<evidence type="ECO:0000313" key="2">
    <source>
        <dbReference type="Proteomes" id="UP000076193"/>
    </source>
</evidence>
<accession>A0ACD5F4S0</accession>
<dbReference type="Proteomes" id="UP000076193">
    <property type="component" value="Chromosome"/>
</dbReference>
<sequence>MTDRTGMKTPALPLAYLCGSGISKLRSSGNLAPEAADQIWRQSDL</sequence>
<proteinExistence type="predicted"/>
<gene>
    <name evidence="1" type="ORF">A4A59_024725</name>
</gene>
<name>A0ACD5F4S0_RHILE</name>
<protein>
    <submittedName>
        <fullName evidence="1">Uncharacterized protein</fullName>
    </submittedName>
</protein>
<organism evidence="1 2">
    <name type="scientific">Rhizobium leguminosarum</name>
    <dbReference type="NCBI Taxonomy" id="384"/>
    <lineage>
        <taxon>Bacteria</taxon>
        <taxon>Pseudomonadati</taxon>
        <taxon>Pseudomonadota</taxon>
        <taxon>Alphaproteobacteria</taxon>
        <taxon>Hyphomicrobiales</taxon>
        <taxon>Rhizobiaceae</taxon>
        <taxon>Rhizobium/Agrobacterium group</taxon>
        <taxon>Rhizobium</taxon>
    </lineage>
</organism>
<dbReference type="EMBL" id="CP171844">
    <property type="protein sequence ID" value="XKQ40248.1"/>
    <property type="molecule type" value="Genomic_DNA"/>
</dbReference>
<evidence type="ECO:0000313" key="1">
    <source>
        <dbReference type="EMBL" id="XKQ40248.1"/>
    </source>
</evidence>
<reference evidence="1" key="1">
    <citation type="submission" date="2024-10" db="EMBL/GenBank/DDBJ databases">
        <title>Strain of Rhizobium-related bacteria isolated fromm roots of Vavilovia formosa.</title>
        <authorList>
            <person name="Kimeklis A."/>
            <person name="Afonin A."/>
        </authorList>
    </citation>
    <scope>NUCLEOTIDE SEQUENCE</scope>
    <source>
        <strain evidence="1">Vaf12</strain>
    </source>
</reference>